<feature type="region of interest" description="Disordered" evidence="1">
    <location>
        <begin position="84"/>
        <end position="109"/>
    </location>
</feature>
<dbReference type="Proteomes" id="UP001224359">
    <property type="component" value="Unassembled WGS sequence"/>
</dbReference>
<organism evidence="2 3">
    <name type="scientific">Alkalibacillus salilacus</name>
    <dbReference type="NCBI Taxonomy" id="284582"/>
    <lineage>
        <taxon>Bacteria</taxon>
        <taxon>Bacillati</taxon>
        <taxon>Bacillota</taxon>
        <taxon>Bacilli</taxon>
        <taxon>Bacillales</taxon>
        <taxon>Bacillaceae</taxon>
        <taxon>Alkalibacillus</taxon>
    </lineage>
</organism>
<protein>
    <submittedName>
        <fullName evidence="2">Uncharacterized protein</fullName>
    </submittedName>
</protein>
<reference evidence="2 3" key="1">
    <citation type="submission" date="2023-07" db="EMBL/GenBank/DDBJ databases">
        <title>Genomic Encyclopedia of Type Strains, Phase IV (KMG-IV): sequencing the most valuable type-strain genomes for metagenomic binning, comparative biology and taxonomic classification.</title>
        <authorList>
            <person name="Goeker M."/>
        </authorList>
    </citation>
    <scope>NUCLEOTIDE SEQUENCE [LARGE SCALE GENOMIC DNA]</scope>
    <source>
        <strain evidence="2 3">DSM 16460</strain>
    </source>
</reference>
<keyword evidence="3" id="KW-1185">Reference proteome</keyword>
<feature type="compositionally biased region" description="Basic and acidic residues" evidence="1">
    <location>
        <begin position="88"/>
        <end position="97"/>
    </location>
</feature>
<evidence type="ECO:0000256" key="1">
    <source>
        <dbReference type="SAM" id="MobiDB-lite"/>
    </source>
</evidence>
<dbReference type="EMBL" id="JAUSTQ010000002">
    <property type="protein sequence ID" value="MDQ0158803.1"/>
    <property type="molecule type" value="Genomic_DNA"/>
</dbReference>
<proteinExistence type="predicted"/>
<accession>A0ABT9VCV6</accession>
<evidence type="ECO:0000313" key="3">
    <source>
        <dbReference type="Proteomes" id="UP001224359"/>
    </source>
</evidence>
<name>A0ABT9VCV6_9BACI</name>
<evidence type="ECO:0000313" key="2">
    <source>
        <dbReference type="EMBL" id="MDQ0158803.1"/>
    </source>
</evidence>
<gene>
    <name evidence="2" type="ORF">J2S77_000759</name>
</gene>
<comment type="caution">
    <text evidence="2">The sequence shown here is derived from an EMBL/GenBank/DDBJ whole genome shotgun (WGS) entry which is preliminary data.</text>
</comment>
<sequence length="109" mass="13060">MRKLGMERLSDVEEMTLSEFHYKTHAQEYKEIDDMYRLHLAAFLNRNASATENKGTDKNPKEEYIFKKFEDFFDYEKAIKQVEGQYQEPEKATDRRQLSPAELAMKRNK</sequence>